<proteinExistence type="predicted"/>
<dbReference type="AlphaFoldDB" id="A0A9P8VZP9"/>
<feature type="transmembrane region" description="Helical" evidence="1">
    <location>
        <begin position="132"/>
        <end position="153"/>
    </location>
</feature>
<protein>
    <submittedName>
        <fullName evidence="3">Uncharacterized protein</fullName>
    </submittedName>
</protein>
<feature type="transmembrane region" description="Helical" evidence="1">
    <location>
        <begin position="193"/>
        <end position="217"/>
    </location>
</feature>
<name>A0A9P8VZP9_9HYPO</name>
<evidence type="ECO:0000313" key="3">
    <source>
        <dbReference type="EMBL" id="KAH6883445.1"/>
    </source>
</evidence>
<keyword evidence="1" id="KW-1133">Transmembrane helix</keyword>
<dbReference type="Proteomes" id="UP000777438">
    <property type="component" value="Unassembled WGS sequence"/>
</dbReference>
<feature type="transmembrane region" description="Helical" evidence="1">
    <location>
        <begin position="165"/>
        <end position="187"/>
    </location>
</feature>
<organism evidence="3 4">
    <name type="scientific">Thelonectria olida</name>
    <dbReference type="NCBI Taxonomy" id="1576542"/>
    <lineage>
        <taxon>Eukaryota</taxon>
        <taxon>Fungi</taxon>
        <taxon>Dikarya</taxon>
        <taxon>Ascomycota</taxon>
        <taxon>Pezizomycotina</taxon>
        <taxon>Sordariomycetes</taxon>
        <taxon>Hypocreomycetidae</taxon>
        <taxon>Hypocreales</taxon>
        <taxon>Nectriaceae</taxon>
        <taxon>Thelonectria</taxon>
    </lineage>
</organism>
<dbReference type="EMBL" id="JAGPYM010000023">
    <property type="protein sequence ID" value="KAH6883445.1"/>
    <property type="molecule type" value="Genomic_DNA"/>
</dbReference>
<sequence length="218" mass="22353">MKAAFFSVVALAMSAVAAPISDANNAVRDVNTMESAFVRSNEAEVAKRAISSPQDLMSTLQGAVSSIKTQGGSLNDILNKVQSGGLSKDEGANQALPKLNSMLDTLINLITELTNASGLDVTNSDVKTIHTLVIALVSEVTTIIKSLLTILGVRPQLNSVLHSIFQILTKVLILVIGLVGAIVPGLVAALSPLLVGIGNGLLAPLLTLVAGLLAGLAA</sequence>
<reference evidence="3 4" key="1">
    <citation type="journal article" date="2021" name="Nat. Commun.">
        <title>Genetic determinants of endophytism in the Arabidopsis root mycobiome.</title>
        <authorList>
            <person name="Mesny F."/>
            <person name="Miyauchi S."/>
            <person name="Thiergart T."/>
            <person name="Pickel B."/>
            <person name="Atanasova L."/>
            <person name="Karlsson M."/>
            <person name="Huettel B."/>
            <person name="Barry K.W."/>
            <person name="Haridas S."/>
            <person name="Chen C."/>
            <person name="Bauer D."/>
            <person name="Andreopoulos W."/>
            <person name="Pangilinan J."/>
            <person name="LaButti K."/>
            <person name="Riley R."/>
            <person name="Lipzen A."/>
            <person name="Clum A."/>
            <person name="Drula E."/>
            <person name="Henrissat B."/>
            <person name="Kohler A."/>
            <person name="Grigoriev I.V."/>
            <person name="Martin F.M."/>
            <person name="Hacquard S."/>
        </authorList>
    </citation>
    <scope>NUCLEOTIDE SEQUENCE [LARGE SCALE GENOMIC DNA]</scope>
    <source>
        <strain evidence="3 4">MPI-CAGE-CH-0241</strain>
    </source>
</reference>
<keyword evidence="1" id="KW-0812">Transmembrane</keyword>
<keyword evidence="2" id="KW-0732">Signal</keyword>
<comment type="caution">
    <text evidence="3">The sequence shown here is derived from an EMBL/GenBank/DDBJ whole genome shotgun (WGS) entry which is preliminary data.</text>
</comment>
<accession>A0A9P8VZP9</accession>
<feature type="chain" id="PRO_5040345956" evidence="2">
    <location>
        <begin position="18"/>
        <end position="218"/>
    </location>
</feature>
<keyword evidence="1" id="KW-0472">Membrane</keyword>
<evidence type="ECO:0000256" key="2">
    <source>
        <dbReference type="SAM" id="SignalP"/>
    </source>
</evidence>
<keyword evidence="4" id="KW-1185">Reference proteome</keyword>
<evidence type="ECO:0000256" key="1">
    <source>
        <dbReference type="SAM" id="Phobius"/>
    </source>
</evidence>
<feature type="signal peptide" evidence="2">
    <location>
        <begin position="1"/>
        <end position="17"/>
    </location>
</feature>
<gene>
    <name evidence="3" type="ORF">B0T10DRAFT_494244</name>
</gene>
<evidence type="ECO:0000313" key="4">
    <source>
        <dbReference type="Proteomes" id="UP000777438"/>
    </source>
</evidence>
<dbReference type="OrthoDB" id="4774241at2759"/>